<feature type="transmembrane region" description="Helical" evidence="6">
    <location>
        <begin position="324"/>
        <end position="343"/>
    </location>
</feature>
<keyword evidence="5 6" id="KW-0472">Membrane</keyword>
<evidence type="ECO:0000256" key="3">
    <source>
        <dbReference type="ARBA" id="ARBA00022692"/>
    </source>
</evidence>
<feature type="transmembrane region" description="Helical" evidence="6">
    <location>
        <begin position="46"/>
        <end position="70"/>
    </location>
</feature>
<evidence type="ECO:0000256" key="2">
    <source>
        <dbReference type="ARBA" id="ARBA00022448"/>
    </source>
</evidence>
<dbReference type="Gene3D" id="1.20.1250.20">
    <property type="entry name" value="MFS general substrate transporter like domains"/>
    <property type="match status" value="1"/>
</dbReference>
<gene>
    <name evidence="7" type="ORF">GCM10023168_35660</name>
</gene>
<feature type="transmembrane region" description="Helical" evidence="6">
    <location>
        <begin position="239"/>
        <end position="263"/>
    </location>
</feature>
<proteinExistence type="predicted"/>
<feature type="transmembrane region" description="Helical" evidence="6">
    <location>
        <begin position="269"/>
        <end position="290"/>
    </location>
</feature>
<evidence type="ECO:0000256" key="1">
    <source>
        <dbReference type="ARBA" id="ARBA00004141"/>
    </source>
</evidence>
<feature type="transmembrane region" description="Helical" evidence="6">
    <location>
        <begin position="297"/>
        <end position="318"/>
    </location>
</feature>
<feature type="transmembrane region" description="Helical" evidence="6">
    <location>
        <begin position="82"/>
        <end position="100"/>
    </location>
</feature>
<keyword evidence="2" id="KW-0813">Transport</keyword>
<name>A0ABP8KS26_9MICO</name>
<dbReference type="InterPro" id="IPR036259">
    <property type="entry name" value="MFS_trans_sf"/>
</dbReference>
<feature type="transmembrane region" description="Helical" evidence="6">
    <location>
        <begin position="170"/>
        <end position="191"/>
    </location>
</feature>
<keyword evidence="3 6" id="KW-0812">Transmembrane</keyword>
<dbReference type="PANTHER" id="PTHR43385:SF1">
    <property type="entry name" value="RIBOFLAVIN TRANSPORTER RIBJ"/>
    <property type="match status" value="1"/>
</dbReference>
<dbReference type="PANTHER" id="PTHR43385">
    <property type="entry name" value="RIBOFLAVIN TRANSPORTER RIBJ"/>
    <property type="match status" value="1"/>
</dbReference>
<comment type="subcellular location">
    <subcellularLocation>
        <location evidence="1">Membrane</location>
        <topology evidence="1">Multi-pass membrane protein</topology>
    </subcellularLocation>
</comment>
<sequence length="424" mass="43480">MSPPAPVRVFHGWRIVAVLAVTETVSWGVLYYAFVVFQVPMGDELGFSPAVLGGAFSLAVLLTGLVSVPVGRWLDARGPRGLMTTGSIVCALLVAAWSQVTSVTGLYLVMAGIGAARAAVLYDPAFAVVIRWFHAKRSTALLAVTVVAGFASTIALPASHALIEALGWRGALLVLAGALAALTVLPHWLVLRAEPADLGMHPDGAEHPPPRHLVEGPPDHGSSVRATAGWALRQPLFRWYAAAFAAQACAVIVVAVHLVPFLLEHGHTAAFAATATGTLGALSVSGRLVLTGAARRIPVGVATAVMFTLQATGVLVLMTAGETVAGAATFVLLFGAGFGVGTIARPVLLAHGFGVARYATLAALMTVLTTVATTTGPFAAGLARTVTGSYSPALVGVLMLCAAATVSLLRATRLAASVTQEAVR</sequence>
<feature type="transmembrane region" description="Helical" evidence="6">
    <location>
        <begin position="106"/>
        <end position="133"/>
    </location>
</feature>
<keyword evidence="4 6" id="KW-1133">Transmembrane helix</keyword>
<comment type="caution">
    <text evidence="7">The sequence shown here is derived from an EMBL/GenBank/DDBJ whole genome shotgun (WGS) entry which is preliminary data.</text>
</comment>
<feature type="transmembrane region" description="Helical" evidence="6">
    <location>
        <begin position="355"/>
        <end position="378"/>
    </location>
</feature>
<protein>
    <submittedName>
        <fullName evidence="7">MFS transporter</fullName>
    </submittedName>
</protein>
<dbReference type="InterPro" id="IPR011701">
    <property type="entry name" value="MFS"/>
</dbReference>
<organism evidence="7 8">
    <name type="scientific">Fodinibacter luteus</name>
    <dbReference type="NCBI Taxonomy" id="552064"/>
    <lineage>
        <taxon>Bacteria</taxon>
        <taxon>Bacillati</taxon>
        <taxon>Actinomycetota</taxon>
        <taxon>Actinomycetes</taxon>
        <taxon>Micrococcales</taxon>
        <taxon>Intrasporangiaceae</taxon>
        <taxon>Fodinibacter (ex Wang et al. 2009)</taxon>
    </lineage>
</organism>
<dbReference type="RefSeq" id="WP_345208516.1">
    <property type="nucleotide sequence ID" value="NZ_BAABGM010000026.1"/>
</dbReference>
<evidence type="ECO:0000313" key="7">
    <source>
        <dbReference type="EMBL" id="GAA4413132.1"/>
    </source>
</evidence>
<evidence type="ECO:0000256" key="5">
    <source>
        <dbReference type="ARBA" id="ARBA00023136"/>
    </source>
</evidence>
<feature type="transmembrane region" description="Helical" evidence="6">
    <location>
        <begin position="390"/>
        <end position="409"/>
    </location>
</feature>
<feature type="transmembrane region" description="Helical" evidence="6">
    <location>
        <begin position="12"/>
        <end position="34"/>
    </location>
</feature>
<dbReference type="EMBL" id="BAABGM010000026">
    <property type="protein sequence ID" value="GAA4413132.1"/>
    <property type="molecule type" value="Genomic_DNA"/>
</dbReference>
<evidence type="ECO:0000256" key="6">
    <source>
        <dbReference type="SAM" id="Phobius"/>
    </source>
</evidence>
<reference evidence="8" key="1">
    <citation type="journal article" date="2019" name="Int. J. Syst. Evol. Microbiol.">
        <title>The Global Catalogue of Microorganisms (GCM) 10K type strain sequencing project: providing services to taxonomists for standard genome sequencing and annotation.</title>
        <authorList>
            <consortium name="The Broad Institute Genomics Platform"/>
            <consortium name="The Broad Institute Genome Sequencing Center for Infectious Disease"/>
            <person name="Wu L."/>
            <person name="Ma J."/>
        </authorList>
    </citation>
    <scope>NUCLEOTIDE SEQUENCE [LARGE SCALE GENOMIC DNA]</scope>
    <source>
        <strain evidence="8">JCM 17809</strain>
    </source>
</reference>
<dbReference type="SUPFAM" id="SSF103473">
    <property type="entry name" value="MFS general substrate transporter"/>
    <property type="match status" value="1"/>
</dbReference>
<accession>A0ABP8KS26</accession>
<dbReference type="Pfam" id="PF07690">
    <property type="entry name" value="MFS_1"/>
    <property type="match status" value="1"/>
</dbReference>
<dbReference type="Proteomes" id="UP001500945">
    <property type="component" value="Unassembled WGS sequence"/>
</dbReference>
<feature type="transmembrane region" description="Helical" evidence="6">
    <location>
        <begin position="140"/>
        <end position="158"/>
    </location>
</feature>
<dbReference type="InterPro" id="IPR052983">
    <property type="entry name" value="MFS_Riboflavin_Transporter"/>
</dbReference>
<evidence type="ECO:0000313" key="8">
    <source>
        <dbReference type="Proteomes" id="UP001500945"/>
    </source>
</evidence>
<evidence type="ECO:0000256" key="4">
    <source>
        <dbReference type="ARBA" id="ARBA00022989"/>
    </source>
</evidence>
<keyword evidence="8" id="KW-1185">Reference proteome</keyword>